<dbReference type="NCBIfam" id="TIGR02605">
    <property type="entry name" value="CxxC_CxxC_SSSS"/>
    <property type="match status" value="1"/>
</dbReference>
<dbReference type="Pfam" id="PF09723">
    <property type="entry name" value="Zn_ribbon_8"/>
    <property type="match status" value="1"/>
</dbReference>
<evidence type="ECO:0000256" key="1">
    <source>
        <dbReference type="SAM" id="MobiDB-lite"/>
    </source>
</evidence>
<dbReference type="OrthoDB" id="9813321at2"/>
<feature type="compositionally biased region" description="Basic and acidic residues" evidence="1">
    <location>
        <begin position="56"/>
        <end position="73"/>
    </location>
</feature>
<evidence type="ECO:0000313" key="3">
    <source>
        <dbReference type="EMBL" id="RST58141.1"/>
    </source>
</evidence>
<proteinExistence type="predicted"/>
<gene>
    <name evidence="3" type="ORF">D5F11_018735</name>
</gene>
<dbReference type="RefSeq" id="WP_120119281.1">
    <property type="nucleotide sequence ID" value="NZ_QYTW02000023.1"/>
</dbReference>
<feature type="region of interest" description="Disordered" evidence="1">
    <location>
        <begin position="56"/>
        <end position="90"/>
    </location>
</feature>
<protein>
    <submittedName>
        <fullName evidence="3">Zinc ribbon domain-containing protein</fullName>
    </submittedName>
</protein>
<name>A0A429X454_SIMTE</name>
<feature type="domain" description="Putative regulatory protein FmdB zinc ribbon" evidence="2">
    <location>
        <begin position="1"/>
        <end position="42"/>
    </location>
</feature>
<reference evidence="3 4" key="1">
    <citation type="submission" date="2018-12" db="EMBL/GenBank/DDBJ databases">
        <authorList>
            <person name="Sun L."/>
            <person name="Chen Z."/>
        </authorList>
    </citation>
    <scope>NUCLEOTIDE SEQUENCE [LARGE SCALE GENOMIC DNA]</scope>
    <source>
        <strain evidence="3 4">LMG 29736</strain>
    </source>
</reference>
<evidence type="ECO:0000259" key="2">
    <source>
        <dbReference type="SMART" id="SM00834"/>
    </source>
</evidence>
<dbReference type="AlphaFoldDB" id="A0A429X454"/>
<comment type="caution">
    <text evidence="3">The sequence shown here is derived from an EMBL/GenBank/DDBJ whole genome shotgun (WGS) entry which is preliminary data.</text>
</comment>
<evidence type="ECO:0000313" key="4">
    <source>
        <dbReference type="Proteomes" id="UP000287296"/>
    </source>
</evidence>
<dbReference type="InterPro" id="IPR013429">
    <property type="entry name" value="Regulatory_FmdB_Zinc_ribbon"/>
</dbReference>
<accession>A0A429X454</accession>
<dbReference type="EMBL" id="QYTW02000023">
    <property type="protein sequence ID" value="RST58141.1"/>
    <property type="molecule type" value="Genomic_DNA"/>
</dbReference>
<organism evidence="3 4">
    <name type="scientific">Siminovitchia terrae</name>
    <name type="common">Bacillus terrae</name>
    <dbReference type="NCBI Taxonomy" id="1914933"/>
    <lineage>
        <taxon>Bacteria</taxon>
        <taxon>Bacillati</taxon>
        <taxon>Bacillota</taxon>
        <taxon>Bacilli</taxon>
        <taxon>Bacillales</taxon>
        <taxon>Bacillaceae</taxon>
        <taxon>Siminovitchia</taxon>
    </lineage>
</organism>
<dbReference type="SMART" id="SM00834">
    <property type="entry name" value="CxxC_CXXC_SSSS"/>
    <property type="match status" value="1"/>
</dbReference>
<sequence>MPSYTFHCNDCGEFTLFFKSMEGNKESAECPICSSASKRVFLPPNLYSMPNALKSRIEKGMEPRRMTREELGTKKLPQKRPAVASRPWQA</sequence>
<dbReference type="Proteomes" id="UP000287296">
    <property type="component" value="Unassembled WGS sequence"/>
</dbReference>